<feature type="domain" description="Fibronectin type-III" evidence="9">
    <location>
        <begin position="406"/>
        <end position="501"/>
    </location>
</feature>
<feature type="transmembrane region" description="Helical" evidence="8">
    <location>
        <begin position="24"/>
        <end position="45"/>
    </location>
</feature>
<evidence type="ECO:0000256" key="5">
    <source>
        <dbReference type="ARBA" id="ARBA00023295"/>
    </source>
</evidence>
<dbReference type="InterPro" id="IPR003961">
    <property type="entry name" value="FN3_dom"/>
</dbReference>
<dbReference type="Pfam" id="PF00041">
    <property type="entry name" value="fn3"/>
    <property type="match status" value="1"/>
</dbReference>
<dbReference type="RefSeq" id="WP_345396089.1">
    <property type="nucleotide sequence ID" value="NZ_BAABLA010000024.1"/>
</dbReference>
<feature type="active site" description="Charge relay system" evidence="7">
    <location>
        <position position="344"/>
    </location>
</feature>
<gene>
    <name evidence="10" type="ORF">ACFQGD_05955</name>
</gene>
<evidence type="ECO:0000313" key="11">
    <source>
        <dbReference type="Proteomes" id="UP001596337"/>
    </source>
</evidence>
<name>A0ABW2BUJ3_9PSEU</name>
<evidence type="ECO:0000256" key="1">
    <source>
        <dbReference type="ARBA" id="ARBA00011073"/>
    </source>
</evidence>
<keyword evidence="4 7" id="KW-0720">Serine protease</keyword>
<dbReference type="Gene3D" id="3.40.50.200">
    <property type="entry name" value="Peptidase S8/S53 domain"/>
    <property type="match status" value="1"/>
</dbReference>
<accession>A0ABW2BUJ3</accession>
<protein>
    <submittedName>
        <fullName evidence="10">S8 family serine peptidase</fullName>
    </submittedName>
</protein>
<dbReference type="Pfam" id="PF00082">
    <property type="entry name" value="Peptidase_S8"/>
    <property type="match status" value="1"/>
</dbReference>
<keyword evidence="2 7" id="KW-0645">Protease</keyword>
<dbReference type="Proteomes" id="UP001596337">
    <property type="component" value="Unassembled WGS sequence"/>
</dbReference>
<evidence type="ECO:0000256" key="2">
    <source>
        <dbReference type="ARBA" id="ARBA00022670"/>
    </source>
</evidence>
<keyword evidence="11" id="KW-1185">Reference proteome</keyword>
<dbReference type="CDD" id="cd00063">
    <property type="entry name" value="FN3"/>
    <property type="match status" value="1"/>
</dbReference>
<evidence type="ECO:0000313" key="10">
    <source>
        <dbReference type="EMBL" id="MFC6866686.1"/>
    </source>
</evidence>
<dbReference type="PROSITE" id="PS51892">
    <property type="entry name" value="SUBTILASE"/>
    <property type="match status" value="1"/>
</dbReference>
<keyword evidence="8" id="KW-0812">Transmembrane</keyword>
<keyword evidence="6" id="KW-0119">Carbohydrate metabolism</keyword>
<dbReference type="PANTHER" id="PTHR43806">
    <property type="entry name" value="PEPTIDASE S8"/>
    <property type="match status" value="1"/>
</dbReference>
<evidence type="ECO:0000256" key="8">
    <source>
        <dbReference type="SAM" id="Phobius"/>
    </source>
</evidence>
<dbReference type="EMBL" id="JBHSXX010000001">
    <property type="protein sequence ID" value="MFC6866686.1"/>
    <property type="molecule type" value="Genomic_DNA"/>
</dbReference>
<keyword evidence="5" id="KW-0326">Glycosidase</keyword>
<evidence type="ECO:0000259" key="9">
    <source>
        <dbReference type="PROSITE" id="PS50853"/>
    </source>
</evidence>
<dbReference type="InterPro" id="IPR050131">
    <property type="entry name" value="Peptidase_S8_subtilisin-like"/>
</dbReference>
<evidence type="ECO:0000256" key="4">
    <source>
        <dbReference type="ARBA" id="ARBA00022825"/>
    </source>
</evidence>
<keyword evidence="3 7" id="KW-0378">Hydrolase</keyword>
<dbReference type="InterPro" id="IPR015500">
    <property type="entry name" value="Peptidase_S8_subtilisin-rel"/>
</dbReference>
<dbReference type="InterPro" id="IPR036852">
    <property type="entry name" value="Peptidase_S8/S53_dom_sf"/>
</dbReference>
<comment type="similarity">
    <text evidence="1 7">Belongs to the peptidase S8 family.</text>
</comment>
<proteinExistence type="inferred from homology"/>
<dbReference type="InterPro" id="IPR036116">
    <property type="entry name" value="FN3_sf"/>
</dbReference>
<feature type="active site" description="Charge relay system" evidence="7">
    <location>
        <position position="190"/>
    </location>
</feature>
<dbReference type="PANTHER" id="PTHR43806:SF11">
    <property type="entry name" value="CEREVISIN-RELATED"/>
    <property type="match status" value="1"/>
</dbReference>
<dbReference type="PRINTS" id="PR00723">
    <property type="entry name" value="SUBTILISIN"/>
</dbReference>
<organism evidence="10 11">
    <name type="scientific">Haloechinothrix salitolerans</name>
    <dbReference type="NCBI Taxonomy" id="926830"/>
    <lineage>
        <taxon>Bacteria</taxon>
        <taxon>Bacillati</taxon>
        <taxon>Actinomycetota</taxon>
        <taxon>Actinomycetes</taxon>
        <taxon>Pseudonocardiales</taxon>
        <taxon>Pseudonocardiaceae</taxon>
        <taxon>Haloechinothrix</taxon>
    </lineage>
</organism>
<dbReference type="PROSITE" id="PS00137">
    <property type="entry name" value="SUBTILASE_HIS"/>
    <property type="match status" value="1"/>
</dbReference>
<dbReference type="SUPFAM" id="SSF49265">
    <property type="entry name" value="Fibronectin type III"/>
    <property type="match status" value="1"/>
</dbReference>
<dbReference type="InterPro" id="IPR013783">
    <property type="entry name" value="Ig-like_fold"/>
</dbReference>
<evidence type="ECO:0000256" key="7">
    <source>
        <dbReference type="PROSITE-ProRule" id="PRU01240"/>
    </source>
</evidence>
<dbReference type="InterPro" id="IPR000209">
    <property type="entry name" value="Peptidase_S8/S53_dom"/>
</dbReference>
<dbReference type="SUPFAM" id="SSF52743">
    <property type="entry name" value="Subtilisin-like"/>
    <property type="match status" value="1"/>
</dbReference>
<keyword evidence="8" id="KW-1133">Transmembrane helix</keyword>
<evidence type="ECO:0000256" key="3">
    <source>
        <dbReference type="ARBA" id="ARBA00022801"/>
    </source>
</evidence>
<keyword evidence="6" id="KW-0624">Polysaccharide degradation</keyword>
<dbReference type="PROSITE" id="PS00138">
    <property type="entry name" value="SUBTILASE_SER"/>
    <property type="match status" value="1"/>
</dbReference>
<dbReference type="Gene3D" id="2.60.40.10">
    <property type="entry name" value="Immunoglobulins"/>
    <property type="match status" value="1"/>
</dbReference>
<dbReference type="PROSITE" id="PS50853">
    <property type="entry name" value="FN3"/>
    <property type="match status" value="1"/>
</dbReference>
<sequence length="506" mass="54487">MDGTLAKHNPASEIRPTRRIVRRAGVALTVWIMVAAGMVSATPAWSSFAEPVEYTVGFHDFSVVADAEEFAGEVILERSEILRALTVETDTAEDFESQANAHPNVRYVEVNAPREAAATPNDPLWPDQYGPRQIGAPQAWDVTSGDISAAVCVLDTGARKTHEDIPNAVRWRGWKDFINGRSAPYDDHGHGTHVTGIAVAKKNNNAGIAGLGHVGVYVGKVLPGNAFDSAQGITWCANRSEDLLVINMSYGGGFSTAEADAVDYAYDTKNRLLTGASGNGSCSFCVEYPAKLSEVIAVTCTTEAQTSCDFTSKGTTAELSAPGALVRSTYNRDDSDYVYGSGTSMSTPHVSGALAVAWTRFPGYSHTKMRGRAQNTSVDLGPSGRDVKFGYGRVDMKCVVHLGPYPPRNLDATPGSTVGEIDLSWTKPKHDCNWPIVDYRVQRATSESGPYSHVATLGSGARSWTDTGRTAGVTYWYRVRARNKFNFGAWSTTQCSKPFPSLDGVC</sequence>
<dbReference type="InterPro" id="IPR023828">
    <property type="entry name" value="Peptidase_S8_Ser-AS"/>
</dbReference>
<reference evidence="11" key="1">
    <citation type="journal article" date="2019" name="Int. J. Syst. Evol. Microbiol.">
        <title>The Global Catalogue of Microorganisms (GCM) 10K type strain sequencing project: providing services to taxonomists for standard genome sequencing and annotation.</title>
        <authorList>
            <consortium name="The Broad Institute Genomics Platform"/>
            <consortium name="The Broad Institute Genome Sequencing Center for Infectious Disease"/>
            <person name="Wu L."/>
            <person name="Ma J."/>
        </authorList>
    </citation>
    <scope>NUCLEOTIDE SEQUENCE [LARGE SCALE GENOMIC DNA]</scope>
    <source>
        <strain evidence="11">KCTC 32255</strain>
    </source>
</reference>
<dbReference type="InterPro" id="IPR022398">
    <property type="entry name" value="Peptidase_S8_His-AS"/>
</dbReference>
<evidence type="ECO:0000256" key="6">
    <source>
        <dbReference type="ARBA" id="ARBA00023326"/>
    </source>
</evidence>
<feature type="active site" description="Charge relay system" evidence="7">
    <location>
        <position position="155"/>
    </location>
</feature>
<comment type="caution">
    <text evidence="10">The sequence shown here is derived from an EMBL/GenBank/DDBJ whole genome shotgun (WGS) entry which is preliminary data.</text>
</comment>
<keyword evidence="8" id="KW-0472">Membrane</keyword>
<dbReference type="SMART" id="SM00060">
    <property type="entry name" value="FN3"/>
    <property type="match status" value="1"/>
</dbReference>